<proteinExistence type="predicted"/>
<dbReference type="CDD" id="cd14017">
    <property type="entry name" value="STKc_TTBK"/>
    <property type="match status" value="1"/>
</dbReference>
<dbReference type="Pfam" id="PF00069">
    <property type="entry name" value="Pkinase"/>
    <property type="match status" value="1"/>
</dbReference>
<name>A0AAV7YCD6_9EUKA</name>
<feature type="region of interest" description="Disordered" evidence="8">
    <location>
        <begin position="439"/>
        <end position="490"/>
    </location>
</feature>
<dbReference type="PROSITE" id="PS00108">
    <property type="entry name" value="PROTEIN_KINASE_ST"/>
    <property type="match status" value="1"/>
</dbReference>
<evidence type="ECO:0000256" key="6">
    <source>
        <dbReference type="ARBA" id="ARBA00022840"/>
    </source>
</evidence>
<keyword evidence="3" id="KW-0808">Transferase</keyword>
<evidence type="ECO:0000313" key="11">
    <source>
        <dbReference type="Proteomes" id="UP001146793"/>
    </source>
</evidence>
<dbReference type="InterPro" id="IPR000719">
    <property type="entry name" value="Prot_kinase_dom"/>
</dbReference>
<evidence type="ECO:0000256" key="5">
    <source>
        <dbReference type="ARBA" id="ARBA00022777"/>
    </source>
</evidence>
<dbReference type="GO" id="GO:0004674">
    <property type="term" value="F:protein serine/threonine kinase activity"/>
    <property type="evidence" value="ECO:0007669"/>
    <property type="project" value="UniProtKB-KW"/>
</dbReference>
<dbReference type="PANTHER" id="PTHR11909">
    <property type="entry name" value="CASEIN KINASE-RELATED"/>
    <property type="match status" value="1"/>
</dbReference>
<dbReference type="Gene3D" id="1.10.510.10">
    <property type="entry name" value="Transferase(Phosphotransferase) domain 1"/>
    <property type="match status" value="1"/>
</dbReference>
<protein>
    <recommendedName>
        <fullName evidence="1">non-specific serine/threonine protein kinase</fullName>
        <ecNumber evidence="1">2.7.11.1</ecNumber>
    </recommendedName>
</protein>
<dbReference type="InterPro" id="IPR050235">
    <property type="entry name" value="CK1_Ser-Thr_kinase"/>
</dbReference>
<evidence type="ECO:0000313" key="10">
    <source>
        <dbReference type="EMBL" id="KAJ3425139.1"/>
    </source>
</evidence>
<dbReference type="Proteomes" id="UP001146793">
    <property type="component" value="Unassembled WGS sequence"/>
</dbReference>
<evidence type="ECO:0000256" key="8">
    <source>
        <dbReference type="SAM" id="MobiDB-lite"/>
    </source>
</evidence>
<gene>
    <name evidence="10" type="ORF">M0812_27573</name>
</gene>
<evidence type="ECO:0000256" key="1">
    <source>
        <dbReference type="ARBA" id="ARBA00012513"/>
    </source>
</evidence>
<dbReference type="InterPro" id="IPR011009">
    <property type="entry name" value="Kinase-like_dom_sf"/>
</dbReference>
<evidence type="ECO:0000256" key="3">
    <source>
        <dbReference type="ARBA" id="ARBA00022679"/>
    </source>
</evidence>
<dbReference type="SUPFAM" id="SSF56112">
    <property type="entry name" value="Protein kinase-like (PK-like)"/>
    <property type="match status" value="1"/>
</dbReference>
<dbReference type="InterPro" id="IPR047916">
    <property type="entry name" value="TTBK_Asator-like_STKc"/>
</dbReference>
<feature type="binding site" evidence="7">
    <location>
        <position position="39"/>
    </location>
    <ligand>
        <name>ATP</name>
        <dbReference type="ChEBI" id="CHEBI:30616"/>
    </ligand>
</feature>
<dbReference type="InterPro" id="IPR017441">
    <property type="entry name" value="Protein_kinase_ATP_BS"/>
</dbReference>
<evidence type="ECO:0000256" key="2">
    <source>
        <dbReference type="ARBA" id="ARBA00022527"/>
    </source>
</evidence>
<dbReference type="GO" id="GO:0005524">
    <property type="term" value="F:ATP binding"/>
    <property type="evidence" value="ECO:0007669"/>
    <property type="project" value="UniProtKB-UniRule"/>
</dbReference>
<dbReference type="AlphaFoldDB" id="A0AAV7YCD6"/>
<keyword evidence="4 7" id="KW-0547">Nucleotide-binding</keyword>
<evidence type="ECO:0000259" key="9">
    <source>
        <dbReference type="PROSITE" id="PS50011"/>
    </source>
</evidence>
<keyword evidence="6 7" id="KW-0067">ATP-binding</keyword>
<dbReference type="SMART" id="SM00220">
    <property type="entry name" value="S_TKc"/>
    <property type="match status" value="1"/>
</dbReference>
<keyword evidence="2" id="KW-0723">Serine/threonine-protein kinase</keyword>
<reference evidence="10" key="1">
    <citation type="submission" date="2022-08" db="EMBL/GenBank/DDBJ databases">
        <title>Novel sulphate-reducing endosymbionts in the free-living metamonad Anaeramoeba.</title>
        <authorList>
            <person name="Jerlstrom-Hultqvist J."/>
            <person name="Cepicka I."/>
            <person name="Gallot-Lavallee L."/>
            <person name="Salas-Leiva D."/>
            <person name="Curtis B.A."/>
            <person name="Zahonova K."/>
            <person name="Pipaliya S."/>
            <person name="Dacks J."/>
            <person name="Roger A.J."/>
        </authorList>
    </citation>
    <scope>NUCLEOTIDE SEQUENCE</scope>
    <source>
        <strain evidence="10">Busselton2</strain>
    </source>
</reference>
<organism evidence="10 11">
    <name type="scientific">Anaeramoeba flamelloides</name>
    <dbReference type="NCBI Taxonomy" id="1746091"/>
    <lineage>
        <taxon>Eukaryota</taxon>
        <taxon>Metamonada</taxon>
        <taxon>Anaeramoebidae</taxon>
        <taxon>Anaeramoeba</taxon>
    </lineage>
</organism>
<keyword evidence="5 10" id="KW-0418">Kinase</keyword>
<dbReference type="InterPro" id="IPR008271">
    <property type="entry name" value="Ser/Thr_kinase_AS"/>
</dbReference>
<evidence type="ECO:0000256" key="4">
    <source>
        <dbReference type="ARBA" id="ARBA00022741"/>
    </source>
</evidence>
<dbReference type="EC" id="2.7.11.1" evidence="1"/>
<accession>A0AAV7YCD6</accession>
<comment type="caution">
    <text evidence="10">The sequence shown here is derived from an EMBL/GenBank/DDBJ whole genome shotgun (WGS) entry which is preliminary data.</text>
</comment>
<sequence length="566" mass="65970">MLTGSIRGRWHLGARIGKGGFGEIYIAYDFKTQLHVAIKFEKSGCEKEALRFEIEVLTKMQSSVFVPNFIFSGCNKEYNFLVMDLQGPNLASIRRNHKNRCFSLLTTVKIGIEMIKAIKDIHKAGYIHRDIKPSNFVLRRGTKLVDLIKGRPSNERSTLTCMLDFGLARKYLDKEKRIIKSRGEVGFRGTARYASLNSHIGQDLSRRDDFWSLFYLLVEFLKGELPWSRVKDRKLIFELKKKFTNRNLVKGLPSQFALFLKYIIKLKFPDIPDYKYLISLLKQALHESDCKEKDKIMDWEKDVVKHRERLLKNSMDFCSKRNQDFTRISNNLFPLNYKNKKMNKKQKLGIVRKHHFLKFENNQKTYEKTQSDGPLDSNKNVPSLSISYKFSQSKYSKKIGKNLLKGINKIKDTQIPSYRENIWRKKMLELTESVTIKKKKKYDGKKDGGGRKNNLKVKKQQLEKQNKKKRKKDISYDESESLLPTERSNRKQISTEDIKLNKCVIKIPQNNGETFGRVSDNYLSVPKNNKFAYNVLNKSDLLSSETQLNTSKKVGADKKKCDCLIM</sequence>
<dbReference type="PROSITE" id="PS50011">
    <property type="entry name" value="PROTEIN_KINASE_DOM"/>
    <property type="match status" value="1"/>
</dbReference>
<dbReference type="EMBL" id="JANTQA010000070">
    <property type="protein sequence ID" value="KAJ3425139.1"/>
    <property type="molecule type" value="Genomic_DNA"/>
</dbReference>
<dbReference type="PROSITE" id="PS00107">
    <property type="entry name" value="PROTEIN_KINASE_ATP"/>
    <property type="match status" value="1"/>
</dbReference>
<evidence type="ECO:0000256" key="7">
    <source>
        <dbReference type="PROSITE-ProRule" id="PRU10141"/>
    </source>
</evidence>
<feature type="domain" description="Protein kinase" evidence="9">
    <location>
        <begin position="10"/>
        <end position="285"/>
    </location>
</feature>